<feature type="region of interest" description="Disordered" evidence="1">
    <location>
        <begin position="265"/>
        <end position="306"/>
    </location>
</feature>
<feature type="transmembrane region" description="Helical" evidence="2">
    <location>
        <begin position="208"/>
        <end position="229"/>
    </location>
</feature>
<keyword evidence="2" id="KW-1133">Transmembrane helix</keyword>
<dbReference type="RefSeq" id="XP_003029402.1">
    <property type="nucleotide sequence ID" value="XM_003029356.1"/>
</dbReference>
<gene>
    <name evidence="3" type="ORF">SCHCODRAFT_236644</name>
</gene>
<dbReference type="HOGENOM" id="CLU_044614_3_2_1"/>
<dbReference type="OMA" id="CASLICY"/>
<evidence type="ECO:0000256" key="2">
    <source>
        <dbReference type="SAM" id="Phobius"/>
    </source>
</evidence>
<feature type="transmembrane region" description="Helical" evidence="2">
    <location>
        <begin position="46"/>
        <end position="66"/>
    </location>
</feature>
<dbReference type="EMBL" id="GL377309">
    <property type="protein sequence ID" value="EFI94499.1"/>
    <property type="molecule type" value="Genomic_DNA"/>
</dbReference>
<dbReference type="GeneID" id="9591221"/>
<evidence type="ECO:0000313" key="3">
    <source>
        <dbReference type="EMBL" id="EFI94499.1"/>
    </source>
</evidence>
<accession>D8QCB0</accession>
<protein>
    <submittedName>
        <fullName evidence="3">Uncharacterized protein</fullName>
    </submittedName>
</protein>
<feature type="transmembrane region" description="Helical" evidence="2">
    <location>
        <begin position="165"/>
        <end position="188"/>
    </location>
</feature>
<dbReference type="VEuPathDB" id="FungiDB:SCHCODRAFT_02670495"/>
<feature type="transmembrane region" description="Helical" evidence="2">
    <location>
        <begin position="6"/>
        <end position="26"/>
    </location>
</feature>
<feature type="transmembrane region" description="Helical" evidence="2">
    <location>
        <begin position="98"/>
        <end position="117"/>
    </location>
</feature>
<dbReference type="eggNOG" id="ENOG502SQG6">
    <property type="taxonomic scope" value="Eukaryota"/>
</dbReference>
<feature type="transmembrane region" description="Helical" evidence="2">
    <location>
        <begin position="124"/>
        <end position="145"/>
    </location>
</feature>
<dbReference type="OrthoDB" id="2751465at2759"/>
<keyword evidence="2" id="KW-0472">Membrane</keyword>
<dbReference type="InParanoid" id="D8QCB0"/>
<evidence type="ECO:0000256" key="1">
    <source>
        <dbReference type="SAM" id="MobiDB-lite"/>
    </source>
</evidence>
<name>D8QCB0_SCHCM</name>
<dbReference type="KEGG" id="scm:SCHCO_02670495"/>
<feature type="compositionally biased region" description="Polar residues" evidence="1">
    <location>
        <begin position="265"/>
        <end position="301"/>
    </location>
</feature>
<reference evidence="3 4" key="1">
    <citation type="journal article" date="2010" name="Nat. Biotechnol.">
        <title>Genome sequence of the model mushroom Schizophyllum commune.</title>
        <authorList>
            <person name="Ohm R.A."/>
            <person name="de Jong J.F."/>
            <person name="Lugones L.G."/>
            <person name="Aerts A."/>
            <person name="Kothe E."/>
            <person name="Stajich J.E."/>
            <person name="de Vries R.P."/>
            <person name="Record E."/>
            <person name="Levasseur A."/>
            <person name="Baker S.E."/>
            <person name="Bartholomew K.A."/>
            <person name="Coutinho P.M."/>
            <person name="Erdmann S."/>
            <person name="Fowler T.J."/>
            <person name="Gathman A.C."/>
            <person name="Lombard V."/>
            <person name="Henrissat B."/>
            <person name="Knabe N."/>
            <person name="Kuees U."/>
            <person name="Lilly W.W."/>
            <person name="Lindquist E."/>
            <person name="Lucas S."/>
            <person name="Magnuson J.K."/>
            <person name="Piumi F."/>
            <person name="Raudaskoski M."/>
            <person name="Salamov A."/>
            <person name="Schmutz J."/>
            <person name="Schwarze F.W.M.R."/>
            <person name="vanKuyk P.A."/>
            <person name="Horton J.S."/>
            <person name="Grigoriev I.V."/>
            <person name="Woesten H.A.B."/>
        </authorList>
    </citation>
    <scope>NUCLEOTIDE SEQUENCE [LARGE SCALE GENOMIC DNA]</scope>
    <source>
        <strain evidence="4">H4-8 / FGSC 9210</strain>
    </source>
</reference>
<dbReference type="AlphaFoldDB" id="D8QCB0"/>
<proteinExistence type="predicted"/>
<evidence type="ECO:0000313" key="4">
    <source>
        <dbReference type="Proteomes" id="UP000007431"/>
    </source>
</evidence>
<organism evidence="4">
    <name type="scientific">Schizophyllum commune (strain H4-8 / FGSC 9210)</name>
    <name type="common">Split gill fungus</name>
    <dbReference type="NCBI Taxonomy" id="578458"/>
    <lineage>
        <taxon>Eukaryota</taxon>
        <taxon>Fungi</taxon>
        <taxon>Dikarya</taxon>
        <taxon>Basidiomycota</taxon>
        <taxon>Agaricomycotina</taxon>
        <taxon>Agaricomycetes</taxon>
        <taxon>Agaricomycetidae</taxon>
        <taxon>Agaricales</taxon>
        <taxon>Schizophyllaceae</taxon>
        <taxon>Schizophyllum</taxon>
    </lineage>
</organism>
<sequence length="353" mass="38382">MPVSSTDAIFFGAFFSTLLYGAYLVVAYECSRVLLRRRKHRSTHKILVATHILLFILVSIRCITVLTRTLVGLRFHIEADGTIDTGALNSPASLLVNTAWLLAILTSDGFIIYRVYVVWRGNEWAILAPAIGWISVAGSGIYLLHSLSTYGPGADTFQGPLTKSNVAFCAFTLYLNLTATSLIAYRIWSVRRGVHLLTEHTRDAVNNLVSILLESAGIYTALLTVHIVLLAVGSLLMYICVDMEAPTIGIVFSSIIIRVSEGTAHGNTSSLGPTSGDTSGSAVRARTWNSGGRQWESSARQTGLGHTHTQTIDVAIKLETVTHRDADVDLEEGSVTRSTADLADLDKQKTDSW</sequence>
<keyword evidence="2" id="KW-0812">Transmembrane</keyword>
<dbReference type="Proteomes" id="UP000007431">
    <property type="component" value="Unassembled WGS sequence"/>
</dbReference>
<feature type="transmembrane region" description="Helical" evidence="2">
    <location>
        <begin position="235"/>
        <end position="257"/>
    </location>
</feature>
<keyword evidence="4" id="KW-1185">Reference proteome</keyword>